<reference evidence="1" key="1">
    <citation type="submission" date="2014-09" db="EMBL/GenBank/DDBJ databases">
        <authorList>
            <person name="Magalhaes I.L.F."/>
            <person name="Oliveira U."/>
            <person name="Santos F.R."/>
            <person name="Vidigal T.H.D.A."/>
            <person name="Brescovit A.D."/>
            <person name="Santos A.J."/>
        </authorList>
    </citation>
    <scope>NUCLEOTIDE SEQUENCE</scope>
    <source>
        <tissue evidence="1">Shoot tissue taken approximately 20 cm above the soil surface</tissue>
    </source>
</reference>
<accession>A0A0A9Q264</accession>
<organism evidence="1">
    <name type="scientific">Arundo donax</name>
    <name type="common">Giant reed</name>
    <name type="synonym">Donax arundinaceus</name>
    <dbReference type="NCBI Taxonomy" id="35708"/>
    <lineage>
        <taxon>Eukaryota</taxon>
        <taxon>Viridiplantae</taxon>
        <taxon>Streptophyta</taxon>
        <taxon>Embryophyta</taxon>
        <taxon>Tracheophyta</taxon>
        <taxon>Spermatophyta</taxon>
        <taxon>Magnoliopsida</taxon>
        <taxon>Liliopsida</taxon>
        <taxon>Poales</taxon>
        <taxon>Poaceae</taxon>
        <taxon>PACMAD clade</taxon>
        <taxon>Arundinoideae</taxon>
        <taxon>Arundineae</taxon>
        <taxon>Arundo</taxon>
    </lineage>
</organism>
<protein>
    <submittedName>
        <fullName evidence="1">Uncharacterized protein</fullName>
    </submittedName>
</protein>
<sequence length="44" mass="5081">MSHQARKGMSNFSLPQSIYYHIARSCIISVYHKANIPLTAYIIR</sequence>
<dbReference type="EMBL" id="GBRH01255001">
    <property type="protein sequence ID" value="JAD42894.1"/>
    <property type="molecule type" value="Transcribed_RNA"/>
</dbReference>
<reference evidence="1" key="2">
    <citation type="journal article" date="2015" name="Data Brief">
        <title>Shoot transcriptome of the giant reed, Arundo donax.</title>
        <authorList>
            <person name="Barrero R.A."/>
            <person name="Guerrero F.D."/>
            <person name="Moolhuijzen P."/>
            <person name="Goolsby J.A."/>
            <person name="Tidwell J."/>
            <person name="Bellgard S.E."/>
            <person name="Bellgard M.I."/>
        </authorList>
    </citation>
    <scope>NUCLEOTIDE SEQUENCE</scope>
    <source>
        <tissue evidence="1">Shoot tissue taken approximately 20 cm above the soil surface</tissue>
    </source>
</reference>
<evidence type="ECO:0000313" key="1">
    <source>
        <dbReference type="EMBL" id="JAD42894.1"/>
    </source>
</evidence>
<dbReference type="AlphaFoldDB" id="A0A0A9Q264"/>
<name>A0A0A9Q264_ARUDO</name>
<proteinExistence type="predicted"/>